<evidence type="ECO:0000259" key="4">
    <source>
        <dbReference type="Pfam" id="PF01055"/>
    </source>
</evidence>
<dbReference type="AlphaFoldDB" id="A0A6N3EIB9"/>
<name>A0A6N3EIB9_9BACT</name>
<dbReference type="InterPro" id="IPR017853">
    <property type="entry name" value="GH"/>
</dbReference>
<dbReference type="PANTHER" id="PTHR43863">
    <property type="entry name" value="HYDROLASE, PUTATIVE (AFU_ORTHOLOGUE AFUA_1G03140)-RELATED"/>
    <property type="match status" value="1"/>
</dbReference>
<feature type="domain" description="Glycosyl hydrolase family 31 C-terminal" evidence="7">
    <location>
        <begin position="607"/>
        <end position="713"/>
    </location>
</feature>
<dbReference type="Gene3D" id="3.20.20.80">
    <property type="entry name" value="Glycosidases"/>
    <property type="match status" value="1"/>
</dbReference>
<feature type="chain" id="PRO_5026687541" evidence="3">
    <location>
        <begin position="20"/>
        <end position="825"/>
    </location>
</feature>
<dbReference type="InterPro" id="IPR048395">
    <property type="entry name" value="Glyco_hydro_31_C"/>
</dbReference>
<dbReference type="PANTHER" id="PTHR43863:SF2">
    <property type="entry name" value="MALTASE-GLUCOAMYLASE"/>
    <property type="match status" value="1"/>
</dbReference>
<dbReference type="EMBL" id="CACRUT010000015">
    <property type="protein sequence ID" value="VYU39825.1"/>
    <property type="molecule type" value="Genomic_DNA"/>
</dbReference>
<dbReference type="RefSeq" id="WP_412442139.1">
    <property type="nucleotide sequence ID" value="NZ_CACRUT010000015.1"/>
</dbReference>
<dbReference type="Pfam" id="PF21365">
    <property type="entry name" value="Glyco_hydro_31_3rd"/>
    <property type="match status" value="1"/>
</dbReference>
<dbReference type="InterPro" id="IPR011013">
    <property type="entry name" value="Gal_mutarotase_sf_dom"/>
</dbReference>
<dbReference type="GO" id="GO:0005975">
    <property type="term" value="P:carbohydrate metabolic process"/>
    <property type="evidence" value="ECO:0007669"/>
    <property type="project" value="InterPro"/>
</dbReference>
<dbReference type="SUPFAM" id="SSF51011">
    <property type="entry name" value="Glycosyl hydrolase domain"/>
    <property type="match status" value="1"/>
</dbReference>
<dbReference type="CDD" id="cd14752">
    <property type="entry name" value="GH31_N"/>
    <property type="match status" value="1"/>
</dbReference>
<evidence type="ECO:0000259" key="5">
    <source>
        <dbReference type="Pfam" id="PF13802"/>
    </source>
</evidence>
<proteinExistence type="inferred from homology"/>
<dbReference type="InterPro" id="IPR025887">
    <property type="entry name" value="Glyco_hydro_31_N_dom"/>
</dbReference>
<dbReference type="Pfam" id="PF17137">
    <property type="entry name" value="DUF5110"/>
    <property type="match status" value="1"/>
</dbReference>
<dbReference type="InterPro" id="IPR013780">
    <property type="entry name" value="Glyco_hydro_b"/>
</dbReference>
<dbReference type="Gene3D" id="2.60.40.1180">
    <property type="entry name" value="Golgi alpha-mannosidase II"/>
    <property type="match status" value="2"/>
</dbReference>
<dbReference type="GO" id="GO:0030246">
    <property type="term" value="F:carbohydrate binding"/>
    <property type="evidence" value="ECO:0007669"/>
    <property type="project" value="InterPro"/>
</dbReference>
<keyword evidence="3" id="KW-0732">Signal</keyword>
<dbReference type="Pfam" id="PF13802">
    <property type="entry name" value="Gal_mutarotas_2"/>
    <property type="match status" value="1"/>
</dbReference>
<evidence type="ECO:0000313" key="8">
    <source>
        <dbReference type="EMBL" id="VYU39825.1"/>
    </source>
</evidence>
<protein>
    <submittedName>
        <fullName evidence="8">Alpha-xylosidase</fullName>
        <ecNumber evidence="8">3.2.1.177</ecNumber>
    </submittedName>
</protein>
<sequence length="825" mass="95744">MRKTLLVICGIACVTGLHAQDVERTQDGAKNFIRTQNVTEEIRFYSDDIVRVIKYPSRHLPDKKSYPVIKTPEDVNLSYTEQEGNLSIKTGNMEVVMDKNSGKITFKDVQGNLLVQEKEFGTNFIPCKDGPYDSYRVSQRFMMSPDETLYGLGQQQTGKLNQRDQELTLRNENTRVCIPYITSEKGYGIYWDNPSPTVFSDTPQETSFNSEVGYMSDYYFIYKDGTQDGVIAGIRDLTGQATMLPLWTMGYWQCRERYKSPDELCEVLDKHRELGVPLDGIVQDWQYWGCDSNWNAMKFMNPRYINKMGDEAWMKYLPNGEDPNAKYPEPRIKTPKEMVEYVHKNNAHLMISVWASFGPWTDQYKELDAMNALLKFETWPRNAGVHPYDPFNPKARDLYWRYLKNLYDLGIDAWWTDSTEPDRFDMGEREFSLPTADGTFRSVHNAFPLLSNQGVYEHQRAVSDSKRLFLMTRSSYFGQQRYGSFCWSGDISSQWDVMRKQIAGGLNYSLCGIPYWNTDIGGFFGWEYNNNWKDVAMQELQVRWMQWGCFMPIMRNHCSSPMESEIYKFGEEGCWAYDAQKKFIELRYRLLPYIYSLCGEATQASGSIMRPFVMDFPRDKKAIRVDNEYMFGRNLLVMPVTDSLYTYYDKGAHKGFTSVPDVAKAVKNVEVYLPQGAKWYNFWTNEMHSGGQTVSMPCPIDIMPVYVKAGSILPFGPAVQYTSEKKWDNLEIRVYPGADADFTLYEDEGDNYNYEKGAFSQIRFHWDDATRTLTIGERKGDYKGMLKKRNFRILVVNRQSPSGDKEPTQFSRSVRYNGKAQTIKL</sequence>
<dbReference type="EC" id="3.2.1.177" evidence="8"/>
<feature type="domain" description="DUF5110" evidence="6">
    <location>
        <begin position="729"/>
        <end position="797"/>
    </location>
</feature>
<dbReference type="InterPro" id="IPR000322">
    <property type="entry name" value="Glyco_hydro_31_TIM"/>
</dbReference>
<accession>A0A6N3EIB9</accession>
<evidence type="ECO:0000256" key="3">
    <source>
        <dbReference type="SAM" id="SignalP"/>
    </source>
</evidence>
<dbReference type="SUPFAM" id="SSF51445">
    <property type="entry name" value="(Trans)glycosidases"/>
    <property type="match status" value="1"/>
</dbReference>
<evidence type="ECO:0000259" key="6">
    <source>
        <dbReference type="Pfam" id="PF17137"/>
    </source>
</evidence>
<dbReference type="Pfam" id="PF01055">
    <property type="entry name" value="Glyco_hydro_31_2nd"/>
    <property type="match status" value="1"/>
</dbReference>
<evidence type="ECO:0000256" key="1">
    <source>
        <dbReference type="ARBA" id="ARBA00007806"/>
    </source>
</evidence>
<reference evidence="8" key="1">
    <citation type="submission" date="2019-11" db="EMBL/GenBank/DDBJ databases">
        <authorList>
            <person name="Feng L."/>
        </authorList>
    </citation>
    <scope>NUCLEOTIDE SEQUENCE</scope>
    <source>
        <strain evidence="8">PclaraLFYP37</strain>
    </source>
</reference>
<dbReference type="GO" id="GO:0061634">
    <property type="term" value="F:alpha-D-xyloside xylohydrolase"/>
    <property type="evidence" value="ECO:0007669"/>
    <property type="project" value="UniProtKB-EC"/>
</dbReference>
<dbReference type="InterPro" id="IPR051816">
    <property type="entry name" value="Glycosyl_Hydrolase_31"/>
</dbReference>
<evidence type="ECO:0000256" key="2">
    <source>
        <dbReference type="RuleBase" id="RU361185"/>
    </source>
</evidence>
<dbReference type="SUPFAM" id="SSF74650">
    <property type="entry name" value="Galactose mutarotase-like"/>
    <property type="match status" value="1"/>
</dbReference>
<dbReference type="Gene3D" id="2.60.40.1760">
    <property type="entry name" value="glycosyl hydrolase (family 31)"/>
    <property type="match status" value="1"/>
</dbReference>
<comment type="similarity">
    <text evidence="1 2">Belongs to the glycosyl hydrolase 31 family.</text>
</comment>
<gene>
    <name evidence="8" type="primary">yicI_2</name>
    <name evidence="8" type="ORF">PCLFYP37_02753</name>
</gene>
<dbReference type="InterPro" id="IPR033403">
    <property type="entry name" value="DUF5110"/>
</dbReference>
<keyword evidence="2 8" id="KW-0326">Glycosidase</keyword>
<feature type="domain" description="Glycoside hydrolase family 31 N-terminal" evidence="5">
    <location>
        <begin position="41"/>
        <end position="199"/>
    </location>
</feature>
<organism evidence="8">
    <name type="scientific">Paraprevotella clara</name>
    <dbReference type="NCBI Taxonomy" id="454154"/>
    <lineage>
        <taxon>Bacteria</taxon>
        <taxon>Pseudomonadati</taxon>
        <taxon>Bacteroidota</taxon>
        <taxon>Bacteroidia</taxon>
        <taxon>Bacteroidales</taxon>
        <taxon>Prevotellaceae</taxon>
        <taxon>Paraprevotella</taxon>
    </lineage>
</organism>
<feature type="domain" description="Glycoside hydrolase family 31 TIM barrel" evidence="4">
    <location>
        <begin position="242"/>
        <end position="597"/>
    </location>
</feature>
<dbReference type="CDD" id="cd06591">
    <property type="entry name" value="GH31_xylosidase_XylS"/>
    <property type="match status" value="1"/>
</dbReference>
<keyword evidence="2 8" id="KW-0378">Hydrolase</keyword>
<evidence type="ECO:0000259" key="7">
    <source>
        <dbReference type="Pfam" id="PF21365"/>
    </source>
</evidence>
<feature type="signal peptide" evidence="3">
    <location>
        <begin position="1"/>
        <end position="19"/>
    </location>
</feature>